<dbReference type="PANTHER" id="PTHR33332">
    <property type="entry name" value="REVERSE TRANSCRIPTASE DOMAIN-CONTAINING PROTEIN"/>
    <property type="match status" value="1"/>
</dbReference>
<protein>
    <recommendedName>
        <fullName evidence="3">Rna-directed dna polymerase from mobile element jockey-like</fullName>
    </recommendedName>
</protein>
<evidence type="ECO:0008006" key="3">
    <source>
        <dbReference type="Google" id="ProtNLM"/>
    </source>
</evidence>
<sequence>MTSYVTHLVDQGKPGDVGFFDFSKAFDTVSHSILLDKMSSIQLDKSIIHWVNNWLTGSGSKSYSKWGYIRLAASHQWGAPGLNFRARVECTLSKFADDTKLGGAVDSLEGREALQRDLDRLESWVITNHMKFNKSKCQILHWDGIAWDEVILIIHTNWRTRGWRAAPRKEIWGSRLMAS</sequence>
<reference evidence="1 2" key="1">
    <citation type="journal article" date="2023" name="J. Hered.">
        <title>Chromosome-level genome of the wood stork (Mycteria americana) provides insight into avian chromosome evolution.</title>
        <authorList>
            <person name="Flamio R. Jr."/>
            <person name="Ramstad K.M."/>
        </authorList>
    </citation>
    <scope>NUCLEOTIDE SEQUENCE [LARGE SCALE GENOMIC DNA]</scope>
    <source>
        <strain evidence="1">JAX WOST 10</strain>
    </source>
</reference>
<keyword evidence="2" id="KW-1185">Reference proteome</keyword>
<evidence type="ECO:0000313" key="1">
    <source>
        <dbReference type="EMBL" id="KAK4806779.1"/>
    </source>
</evidence>
<evidence type="ECO:0000313" key="2">
    <source>
        <dbReference type="Proteomes" id="UP001333110"/>
    </source>
</evidence>
<name>A0AAN7RHB2_MYCAM</name>
<dbReference type="AlphaFoldDB" id="A0AAN7RHB2"/>
<comment type="caution">
    <text evidence="1">The sequence shown here is derived from an EMBL/GenBank/DDBJ whole genome shotgun (WGS) entry which is preliminary data.</text>
</comment>
<proteinExistence type="predicted"/>
<dbReference type="Proteomes" id="UP001333110">
    <property type="component" value="Unassembled WGS sequence"/>
</dbReference>
<gene>
    <name evidence="1" type="ORF">QYF61_005575</name>
</gene>
<organism evidence="1 2">
    <name type="scientific">Mycteria americana</name>
    <name type="common">Wood stork</name>
    <dbReference type="NCBI Taxonomy" id="33587"/>
    <lineage>
        <taxon>Eukaryota</taxon>
        <taxon>Metazoa</taxon>
        <taxon>Chordata</taxon>
        <taxon>Craniata</taxon>
        <taxon>Vertebrata</taxon>
        <taxon>Euteleostomi</taxon>
        <taxon>Archelosauria</taxon>
        <taxon>Archosauria</taxon>
        <taxon>Dinosauria</taxon>
        <taxon>Saurischia</taxon>
        <taxon>Theropoda</taxon>
        <taxon>Coelurosauria</taxon>
        <taxon>Aves</taxon>
        <taxon>Neognathae</taxon>
        <taxon>Neoaves</taxon>
        <taxon>Aequornithes</taxon>
        <taxon>Ciconiiformes</taxon>
        <taxon>Ciconiidae</taxon>
        <taxon>Mycteria</taxon>
    </lineage>
</organism>
<dbReference type="EMBL" id="JAUNZN010000033">
    <property type="protein sequence ID" value="KAK4806779.1"/>
    <property type="molecule type" value="Genomic_DNA"/>
</dbReference>
<accession>A0AAN7RHB2</accession>